<keyword evidence="11" id="KW-1185">Reference proteome</keyword>
<feature type="transmembrane region" description="Helical" evidence="8">
    <location>
        <begin position="278"/>
        <end position="300"/>
    </location>
</feature>
<feature type="transmembrane region" description="Helical" evidence="8">
    <location>
        <begin position="105"/>
        <end position="125"/>
    </location>
</feature>
<dbReference type="OMA" id="DMYITCV"/>
<dbReference type="FunCoup" id="A7SCM1">
    <property type="interactions" value="207"/>
</dbReference>
<evidence type="ECO:0000256" key="8">
    <source>
        <dbReference type="SAM" id="Phobius"/>
    </source>
</evidence>
<feature type="domain" description="G-protein coupled receptors family 1 profile" evidence="9">
    <location>
        <begin position="24"/>
        <end position="383"/>
    </location>
</feature>
<feature type="transmembrane region" description="Helical" evidence="8">
    <location>
        <begin position="331"/>
        <end position="352"/>
    </location>
</feature>
<dbReference type="PANTHER" id="PTHR24241:SF76">
    <property type="entry name" value="NEUROPEPTIDE SIFAMIDE RECEPTOR"/>
    <property type="match status" value="1"/>
</dbReference>
<comment type="subcellular location">
    <subcellularLocation>
        <location evidence="1">Cell membrane</location>
        <topology evidence="1">Multi-pass membrane protein</topology>
    </subcellularLocation>
</comment>
<feature type="transmembrane region" description="Helical" evidence="8">
    <location>
        <begin position="195"/>
        <end position="215"/>
    </location>
</feature>
<feature type="transmembrane region" description="Helical" evidence="8">
    <location>
        <begin position="235"/>
        <end position="255"/>
    </location>
</feature>
<feature type="transmembrane region" description="Helical" evidence="8">
    <location>
        <begin position="45"/>
        <end position="65"/>
    </location>
</feature>
<dbReference type="EMBL" id="DS469624">
    <property type="protein sequence ID" value="EDO38518.1"/>
    <property type="molecule type" value="Genomic_DNA"/>
</dbReference>
<dbReference type="GO" id="GO:0032870">
    <property type="term" value="P:cellular response to hormone stimulus"/>
    <property type="evidence" value="ECO:0000318"/>
    <property type="project" value="GO_Central"/>
</dbReference>
<dbReference type="FunFam" id="1.20.1070.10:FF:000901">
    <property type="entry name" value="Predicted protein"/>
    <property type="match status" value="1"/>
</dbReference>
<dbReference type="PROSITE" id="PS00237">
    <property type="entry name" value="G_PROTEIN_RECEP_F1_1"/>
    <property type="match status" value="1"/>
</dbReference>
<organism evidence="10 11">
    <name type="scientific">Nematostella vectensis</name>
    <name type="common">Starlet sea anemone</name>
    <dbReference type="NCBI Taxonomy" id="45351"/>
    <lineage>
        <taxon>Eukaryota</taxon>
        <taxon>Metazoa</taxon>
        <taxon>Cnidaria</taxon>
        <taxon>Anthozoa</taxon>
        <taxon>Hexacorallia</taxon>
        <taxon>Actiniaria</taxon>
        <taxon>Edwardsiidae</taxon>
        <taxon>Nematostella</taxon>
    </lineage>
</organism>
<dbReference type="AlphaFoldDB" id="A7SCM1"/>
<keyword evidence="4 8" id="KW-1133">Transmembrane helix</keyword>
<dbReference type="Pfam" id="PF00001">
    <property type="entry name" value="7tm_1"/>
    <property type="match status" value="2"/>
</dbReference>
<gene>
    <name evidence="10" type="ORF">NEMVEDRAFT_v1g210193</name>
</gene>
<dbReference type="InterPro" id="IPR000276">
    <property type="entry name" value="GPCR_Rhodpsn"/>
</dbReference>
<keyword evidence="6 7" id="KW-0675">Receptor</keyword>
<evidence type="ECO:0000256" key="3">
    <source>
        <dbReference type="ARBA" id="ARBA00022692"/>
    </source>
</evidence>
<dbReference type="PANTHER" id="PTHR24241">
    <property type="entry name" value="NEUROPEPTIDE RECEPTOR-RELATED G-PROTEIN COUPLED RECEPTOR"/>
    <property type="match status" value="1"/>
</dbReference>
<evidence type="ECO:0000259" key="9">
    <source>
        <dbReference type="PROSITE" id="PS50262"/>
    </source>
</evidence>
<evidence type="ECO:0000256" key="1">
    <source>
        <dbReference type="ARBA" id="ARBA00004651"/>
    </source>
</evidence>
<keyword evidence="5 8" id="KW-0472">Membrane</keyword>
<evidence type="ECO:0000256" key="2">
    <source>
        <dbReference type="ARBA" id="ARBA00022475"/>
    </source>
</evidence>
<dbReference type="GO" id="GO:0005886">
    <property type="term" value="C:plasma membrane"/>
    <property type="evidence" value="ECO:0000318"/>
    <property type="project" value="GO_Central"/>
</dbReference>
<dbReference type="GO" id="GO:0007186">
    <property type="term" value="P:G protein-coupled receptor signaling pathway"/>
    <property type="evidence" value="ECO:0000318"/>
    <property type="project" value="GO_Central"/>
</dbReference>
<proteinExistence type="inferred from homology"/>
<evidence type="ECO:0000256" key="5">
    <source>
        <dbReference type="ARBA" id="ARBA00023136"/>
    </source>
</evidence>
<evidence type="ECO:0000256" key="6">
    <source>
        <dbReference type="ARBA" id="ARBA00023170"/>
    </source>
</evidence>
<dbReference type="Proteomes" id="UP000001593">
    <property type="component" value="Unassembled WGS sequence"/>
</dbReference>
<keyword evidence="7" id="KW-0297">G-protein coupled receptor</keyword>
<dbReference type="SUPFAM" id="SSF81321">
    <property type="entry name" value="Family A G protein-coupled receptor-like"/>
    <property type="match status" value="2"/>
</dbReference>
<reference evidence="10 11" key="1">
    <citation type="journal article" date="2007" name="Science">
        <title>Sea anemone genome reveals ancestral eumetazoan gene repertoire and genomic organization.</title>
        <authorList>
            <person name="Putnam N.H."/>
            <person name="Srivastava M."/>
            <person name="Hellsten U."/>
            <person name="Dirks B."/>
            <person name="Chapman J."/>
            <person name="Salamov A."/>
            <person name="Terry A."/>
            <person name="Shapiro H."/>
            <person name="Lindquist E."/>
            <person name="Kapitonov V.V."/>
            <person name="Jurka J."/>
            <person name="Genikhovich G."/>
            <person name="Grigoriev I.V."/>
            <person name="Lucas S.M."/>
            <person name="Steele R.E."/>
            <person name="Finnerty J.R."/>
            <person name="Technau U."/>
            <person name="Martindale M.Q."/>
            <person name="Rokhsar D.S."/>
        </authorList>
    </citation>
    <scope>NUCLEOTIDE SEQUENCE [LARGE SCALE GENOMIC DNA]</scope>
    <source>
        <strain evidence="11">CH2 X CH6</strain>
    </source>
</reference>
<keyword evidence="3 7" id="KW-0812">Transmembrane</keyword>
<feature type="transmembrane region" description="Helical" evidence="8">
    <location>
        <begin position="6"/>
        <end position="33"/>
    </location>
</feature>
<protein>
    <recommendedName>
        <fullName evidence="9">G-protein coupled receptors family 1 profile domain-containing protein</fullName>
    </recommendedName>
</protein>
<sequence>MAIPGVLLPFTVTFCFLVLIDILGNILVCIVILTNHAFRTPMYYLLVNLAVADIVVAIFQAWRYILVYTFEHPTGQDGKIMCTFLTGGTLTWVGGLTSAYTLVDMYITCVYTLVDMYITCVYTLVGRHVHHFRLHPGLAVHSGLHLRAPYRPGRQNVHFFDGRNLVGDVDITSVYTLVDMYITSVYTLVDMYITSVYTLVDMYITSVYTLVVIAVERYTSVTRPSSCLRLNMRKLKFIVASLWVFATLFALPLLLTRLYSSTRNFCIESWPDTTIPKVYAFCWLFMAGLIPVGVMGGLYFRIVVKVWFTKSEEVESAQNARVLSRKRFTKILILVTAIYAVCWLPVLIVYTVAQYGPTYIGSTIHNAGIILLTLNSTVNPLLYTFNSKKFRMHLKKALLCDAPLCLRLRESRVTPATPNTQPQILFRGKYYAYDRRLINNFVINNRIKDIIASSVAEDKNDFKVIPEFLSVAK</sequence>
<evidence type="ECO:0000313" key="11">
    <source>
        <dbReference type="Proteomes" id="UP000001593"/>
    </source>
</evidence>
<dbReference type="PRINTS" id="PR00237">
    <property type="entry name" value="GPCRRHODOPSN"/>
</dbReference>
<comment type="similarity">
    <text evidence="7">Belongs to the G-protein coupled receptor 1 family.</text>
</comment>
<dbReference type="Gene3D" id="1.20.1070.10">
    <property type="entry name" value="Rhodopsin 7-helix transmembrane proteins"/>
    <property type="match status" value="2"/>
</dbReference>
<evidence type="ECO:0000256" key="7">
    <source>
        <dbReference type="RuleBase" id="RU000688"/>
    </source>
</evidence>
<feature type="transmembrane region" description="Helical" evidence="8">
    <location>
        <begin position="364"/>
        <end position="385"/>
    </location>
</feature>
<dbReference type="eggNOG" id="KOG4219">
    <property type="taxonomic scope" value="Eukaryota"/>
</dbReference>
<dbReference type="PhylomeDB" id="A7SCM1"/>
<name>A7SCM1_NEMVE</name>
<dbReference type="HOGENOM" id="CLU_577857_0_0_1"/>
<evidence type="ECO:0000313" key="10">
    <source>
        <dbReference type="EMBL" id="EDO38518.1"/>
    </source>
</evidence>
<dbReference type="PROSITE" id="PS50262">
    <property type="entry name" value="G_PROTEIN_RECEP_F1_2"/>
    <property type="match status" value="1"/>
</dbReference>
<dbReference type="CDD" id="cd00637">
    <property type="entry name" value="7tm_classA_rhodopsin-like"/>
    <property type="match status" value="1"/>
</dbReference>
<dbReference type="GO" id="GO:0004930">
    <property type="term" value="F:G protein-coupled receptor activity"/>
    <property type="evidence" value="ECO:0000318"/>
    <property type="project" value="GO_Central"/>
</dbReference>
<accession>A7SCM1</accession>
<evidence type="ECO:0000256" key="4">
    <source>
        <dbReference type="ARBA" id="ARBA00022989"/>
    </source>
</evidence>
<keyword evidence="7" id="KW-0807">Transducer</keyword>
<dbReference type="InterPro" id="IPR017452">
    <property type="entry name" value="GPCR_Rhodpsn_7TM"/>
</dbReference>
<dbReference type="InParanoid" id="A7SCM1"/>
<keyword evidence="2" id="KW-1003">Cell membrane</keyword>